<evidence type="ECO:0000313" key="2">
    <source>
        <dbReference type="Proteomes" id="UP000596202"/>
    </source>
</evidence>
<gene>
    <name evidence="1" type="ORF">I6I88_13340</name>
</gene>
<dbReference type="AlphaFoldDB" id="A0A9Q6Z9E3"/>
<organism evidence="1 2">
    <name type="scientific">Myroides odoratus</name>
    <name type="common">Flavobacterium odoratum</name>
    <dbReference type="NCBI Taxonomy" id="256"/>
    <lineage>
        <taxon>Bacteria</taxon>
        <taxon>Pseudomonadati</taxon>
        <taxon>Bacteroidota</taxon>
        <taxon>Flavobacteriia</taxon>
        <taxon>Flavobacteriales</taxon>
        <taxon>Flavobacteriaceae</taxon>
        <taxon>Myroides</taxon>
    </lineage>
</organism>
<dbReference type="GeneID" id="93528653"/>
<name>A0A9Q6Z9E3_MYROD</name>
<proteinExistence type="predicted"/>
<dbReference type="EMBL" id="CP068108">
    <property type="protein sequence ID" value="QQT99189.1"/>
    <property type="molecule type" value="Genomic_DNA"/>
</dbReference>
<reference evidence="1 2" key="1">
    <citation type="submission" date="2021-01" db="EMBL/GenBank/DDBJ databases">
        <title>FDA dAtabase for Regulatory Grade micrObial Sequences (FDA-ARGOS): Supporting development and validation of Infectious Disease Dx tests.</title>
        <authorList>
            <person name="Sproer C."/>
            <person name="Gronow S."/>
            <person name="Severitt S."/>
            <person name="Schroder I."/>
            <person name="Tallon L."/>
            <person name="Sadzewicz L."/>
            <person name="Zhao X."/>
            <person name="Boylan J."/>
            <person name="Ott S."/>
            <person name="Bowen H."/>
            <person name="Vavikolanu K."/>
            <person name="Mehta A."/>
            <person name="Aluvathingal J."/>
            <person name="Nadendla S."/>
            <person name="Lowell S."/>
            <person name="Myers T."/>
            <person name="Yan Y."/>
            <person name="Sichtig H."/>
        </authorList>
    </citation>
    <scope>NUCLEOTIDE SEQUENCE [LARGE SCALE GENOMIC DNA]</scope>
    <source>
        <strain evidence="1 2">FDAARGOS_1131</strain>
    </source>
</reference>
<dbReference type="Proteomes" id="UP000596202">
    <property type="component" value="Chromosome"/>
</dbReference>
<sequence>MEKILKVTEIVRIFEVHIENYNEVIKAKIVKVLDHDTKYLYEGTISHFCKKKDEMEPYKKGLFLGENLELCSAGVLNYLERFNDAESIVANNDYK</sequence>
<protein>
    <submittedName>
        <fullName evidence="1">Uncharacterized protein</fullName>
    </submittedName>
</protein>
<accession>A0A9Q6Z9E3</accession>
<dbReference type="RefSeq" id="WP_002986967.1">
    <property type="nucleotide sequence ID" value="NZ_CP068108.1"/>
</dbReference>
<evidence type="ECO:0000313" key="1">
    <source>
        <dbReference type="EMBL" id="QQT99189.1"/>
    </source>
</evidence>